<dbReference type="RefSeq" id="XP_028849958.1">
    <property type="nucleotide sequence ID" value="XM_028994125.1"/>
</dbReference>
<dbReference type="GO" id="GO:0002028">
    <property type="term" value="P:regulation of sodium ion transport"/>
    <property type="evidence" value="ECO:0007669"/>
    <property type="project" value="UniProtKB-UniRule"/>
</dbReference>
<dbReference type="RefSeq" id="XP_028849957.1">
    <property type="nucleotide sequence ID" value="XM_028994124.1"/>
</dbReference>
<proteinExistence type="inferred from homology"/>
<accession>A0AAY4EDU6</accession>
<dbReference type="Proteomes" id="UP000694580">
    <property type="component" value="Chromosome 10"/>
</dbReference>
<dbReference type="Pfam" id="PF05640">
    <property type="entry name" value="NKAIN"/>
    <property type="match status" value="1"/>
</dbReference>
<keyword evidence="8" id="KW-0732">Signal</keyword>
<comment type="subcellular location">
    <subcellularLocation>
        <location evidence="1 7">Cell membrane</location>
        <topology evidence="1 7">Multi-pass membrane protein</topology>
    </subcellularLocation>
</comment>
<organism evidence="9 10">
    <name type="scientific">Denticeps clupeoides</name>
    <name type="common">denticle herring</name>
    <dbReference type="NCBI Taxonomy" id="299321"/>
    <lineage>
        <taxon>Eukaryota</taxon>
        <taxon>Metazoa</taxon>
        <taxon>Chordata</taxon>
        <taxon>Craniata</taxon>
        <taxon>Vertebrata</taxon>
        <taxon>Euteleostomi</taxon>
        <taxon>Actinopterygii</taxon>
        <taxon>Neopterygii</taxon>
        <taxon>Teleostei</taxon>
        <taxon>Clupei</taxon>
        <taxon>Clupeiformes</taxon>
        <taxon>Denticipitoidei</taxon>
        <taxon>Denticipitidae</taxon>
        <taxon>Denticeps</taxon>
    </lineage>
</organism>
<evidence type="ECO:0000256" key="4">
    <source>
        <dbReference type="ARBA" id="ARBA00022692"/>
    </source>
</evidence>
<sequence>MGCCSARCLLMFLCVLQLITALERQVFDFLGYQWAPILVNFLHVIGVILGLFGSIQYRPRYVALYITWTVLWVGWNIFVCCLYLDLGGLSKDSNYLSMGTSTQHTWWKENGPACDSSDLPASRWHVAESPALVSAVDVGCWLEYQYIEVLHSALQLLIALVGFVCACYLVSVFSDEDDTFDFIGGFDPFPVLHDNEKASHLFL</sequence>
<reference evidence="9 10" key="1">
    <citation type="submission" date="2020-06" db="EMBL/GenBank/DDBJ databases">
        <authorList>
            <consortium name="Wellcome Sanger Institute Data Sharing"/>
        </authorList>
    </citation>
    <scope>NUCLEOTIDE SEQUENCE [LARGE SCALE GENOMIC DNA]</scope>
</reference>
<evidence type="ECO:0000256" key="1">
    <source>
        <dbReference type="ARBA" id="ARBA00004651"/>
    </source>
</evidence>
<dbReference type="AlphaFoldDB" id="A0AAY4EDU6"/>
<reference evidence="9" key="2">
    <citation type="submission" date="2025-08" db="UniProtKB">
        <authorList>
            <consortium name="Ensembl"/>
        </authorList>
    </citation>
    <scope>IDENTIFICATION</scope>
</reference>
<feature type="signal peptide" evidence="8">
    <location>
        <begin position="1"/>
        <end position="21"/>
    </location>
</feature>
<dbReference type="GO" id="GO:0005886">
    <property type="term" value="C:plasma membrane"/>
    <property type="evidence" value="ECO:0007669"/>
    <property type="project" value="UniProtKB-SubCell"/>
</dbReference>
<dbReference type="GeneID" id="114798418"/>
<evidence type="ECO:0000256" key="3">
    <source>
        <dbReference type="ARBA" id="ARBA00022475"/>
    </source>
</evidence>
<evidence type="ECO:0000256" key="7">
    <source>
        <dbReference type="RuleBase" id="RU368041"/>
    </source>
</evidence>
<keyword evidence="4 7" id="KW-0812">Transmembrane</keyword>
<protein>
    <recommendedName>
        <fullName evidence="7">Sodium/potassium-transporting ATPase subunit beta-1-interacting protein</fullName>
        <shortName evidence="7">Na(+)/K(+)-transporting ATPase subunit beta-1-interacting protein</shortName>
    </recommendedName>
</protein>
<feature type="transmembrane region" description="Helical" evidence="7">
    <location>
        <begin position="62"/>
        <end position="86"/>
    </location>
</feature>
<dbReference type="GeneTree" id="ENSGT00940000157989"/>
<dbReference type="InterPro" id="IPR008516">
    <property type="entry name" value="Na/K-Atpase_Interacting"/>
</dbReference>
<feature type="chain" id="PRO_5044222247" description="Sodium/potassium-transporting ATPase subunit beta-1-interacting protein" evidence="8">
    <location>
        <begin position="22"/>
        <end position="203"/>
    </location>
</feature>
<feature type="transmembrane region" description="Helical" evidence="7">
    <location>
        <begin position="34"/>
        <end position="55"/>
    </location>
</feature>
<dbReference type="PANTHER" id="PTHR13084:SF7">
    <property type="entry name" value="SODIUM_POTASSIUM-TRANSPORTING ATPASE SUBUNIT BETA-1-INTERACTING PROTEIN"/>
    <property type="match status" value="1"/>
</dbReference>
<keyword evidence="3 7" id="KW-1003">Cell membrane</keyword>
<keyword evidence="5 7" id="KW-1133">Transmembrane helix</keyword>
<comment type="similarity">
    <text evidence="2 7">Belongs to the NKAIN family.</text>
</comment>
<gene>
    <name evidence="9" type="primary">nkain5</name>
</gene>
<feature type="transmembrane region" description="Helical" evidence="7">
    <location>
        <begin position="153"/>
        <end position="173"/>
    </location>
</feature>
<evidence type="ECO:0000256" key="5">
    <source>
        <dbReference type="ARBA" id="ARBA00022989"/>
    </source>
</evidence>
<dbReference type="PANTHER" id="PTHR13084">
    <property type="entry name" value="T-CELL LYMPHOMA BREAKPOINT-ASSOCIATED TARGET 1-RELATED"/>
    <property type="match status" value="1"/>
</dbReference>
<name>A0AAY4EDU6_9TELE</name>
<evidence type="ECO:0000256" key="2">
    <source>
        <dbReference type="ARBA" id="ARBA00006364"/>
    </source>
</evidence>
<evidence type="ECO:0000313" key="10">
    <source>
        <dbReference type="Proteomes" id="UP000694580"/>
    </source>
</evidence>
<keyword evidence="10" id="KW-1185">Reference proteome</keyword>
<evidence type="ECO:0000256" key="6">
    <source>
        <dbReference type="ARBA" id="ARBA00023136"/>
    </source>
</evidence>
<reference evidence="9" key="3">
    <citation type="submission" date="2025-09" db="UniProtKB">
        <authorList>
            <consortium name="Ensembl"/>
        </authorList>
    </citation>
    <scope>IDENTIFICATION</scope>
</reference>
<evidence type="ECO:0000313" key="9">
    <source>
        <dbReference type="Ensembl" id="ENSDCDP00010055216.1"/>
    </source>
</evidence>
<dbReference type="Ensembl" id="ENSDCDT00010065812.1">
    <property type="protein sequence ID" value="ENSDCDP00010055216.1"/>
    <property type="gene ID" value="ENSDCDG00010031719.1"/>
</dbReference>
<evidence type="ECO:0000256" key="8">
    <source>
        <dbReference type="SAM" id="SignalP"/>
    </source>
</evidence>
<keyword evidence="6 7" id="KW-0472">Membrane</keyword>